<evidence type="ECO:0000256" key="5">
    <source>
        <dbReference type="PROSITE-ProRule" id="PRU00455"/>
    </source>
</evidence>
<evidence type="ECO:0000256" key="4">
    <source>
        <dbReference type="ARBA" id="ARBA00024004"/>
    </source>
</evidence>
<dbReference type="Proteomes" id="UP001341281">
    <property type="component" value="Chromosome 04"/>
</dbReference>
<evidence type="ECO:0000313" key="8">
    <source>
        <dbReference type="EMBL" id="WVZ72052.1"/>
    </source>
</evidence>
<accession>A0AAQ3TH45</accession>
<dbReference type="InterPro" id="IPR013083">
    <property type="entry name" value="Znf_RING/FYVE/PHD"/>
</dbReference>
<organism evidence="8 9">
    <name type="scientific">Paspalum notatum var. saurae</name>
    <dbReference type="NCBI Taxonomy" id="547442"/>
    <lineage>
        <taxon>Eukaryota</taxon>
        <taxon>Viridiplantae</taxon>
        <taxon>Streptophyta</taxon>
        <taxon>Embryophyta</taxon>
        <taxon>Tracheophyta</taxon>
        <taxon>Spermatophyta</taxon>
        <taxon>Magnoliopsida</taxon>
        <taxon>Liliopsida</taxon>
        <taxon>Poales</taxon>
        <taxon>Poaceae</taxon>
        <taxon>PACMAD clade</taxon>
        <taxon>Panicoideae</taxon>
        <taxon>Andropogonodae</taxon>
        <taxon>Paspaleae</taxon>
        <taxon>Paspalinae</taxon>
        <taxon>Paspalum</taxon>
    </lineage>
</organism>
<dbReference type="InterPro" id="IPR013010">
    <property type="entry name" value="Znf_SIAH"/>
</dbReference>
<sequence length="370" mass="39014">MEAGGAGPTSELPLWPPPPPPPPPPESIRRRGKRPRDPRDGPLLFGAQLIRHGGKEERAREAAPQAGEAIVAVPSEEPPEKQPPAAVRVDKAKLYCSLCSCALTPPIYQCAVGHLACCSCRVKLPGRRCRTCRDRGASASSAYAHCPALDLFFADLRVPCDFGDYGCKTFVSYFLSAHHRDTCEHAPCHCPEPGCPALGPPRALAAHLAGDHSWPIYDVRYGTPLPLAVPVPAAAQPAEAAAPPPAAVRLLRGDDASLFLMAAGPLGDGAAVSVVLARAAASPPRFTCTFYANPPPGAADLAGAYFFATVPVRSSSLADGAGVAPHKELYFAVPREMLCGDNRELLLSVRIDCSSGPEPALEDKKMITES</sequence>
<evidence type="ECO:0000313" key="9">
    <source>
        <dbReference type="Proteomes" id="UP001341281"/>
    </source>
</evidence>
<dbReference type="GO" id="GO:0008270">
    <property type="term" value="F:zinc ion binding"/>
    <property type="evidence" value="ECO:0007669"/>
    <property type="project" value="UniProtKB-KW"/>
</dbReference>
<proteinExistence type="predicted"/>
<keyword evidence="3" id="KW-0862">Zinc</keyword>
<evidence type="ECO:0000259" key="7">
    <source>
        <dbReference type="PROSITE" id="PS51081"/>
    </source>
</evidence>
<name>A0AAQ3TH45_PASNO</name>
<evidence type="ECO:0000256" key="2">
    <source>
        <dbReference type="ARBA" id="ARBA00022771"/>
    </source>
</evidence>
<evidence type="ECO:0000256" key="1">
    <source>
        <dbReference type="ARBA" id="ARBA00022723"/>
    </source>
</evidence>
<dbReference type="PANTHER" id="PTHR46632:SF16">
    <property type="entry name" value="E3 UBIQUITIN-PROTEIN LIGASE SINA-LIKE 10"/>
    <property type="match status" value="1"/>
</dbReference>
<dbReference type="InterPro" id="IPR044286">
    <property type="entry name" value="SINL_plant"/>
</dbReference>
<feature type="domain" description="SIAH-type" evidence="7">
    <location>
        <begin position="155"/>
        <end position="213"/>
    </location>
</feature>
<keyword evidence="2 5" id="KW-0863">Zinc-finger</keyword>
<dbReference type="EMBL" id="CP144748">
    <property type="protein sequence ID" value="WVZ72052.1"/>
    <property type="molecule type" value="Genomic_DNA"/>
</dbReference>
<keyword evidence="1" id="KW-0479">Metal-binding</keyword>
<feature type="region of interest" description="Disordered" evidence="6">
    <location>
        <begin position="1"/>
        <end position="44"/>
    </location>
</feature>
<dbReference type="PROSITE" id="PS51081">
    <property type="entry name" value="ZF_SIAH"/>
    <property type="match status" value="1"/>
</dbReference>
<comment type="function">
    <text evidence="4">E3 ubiquitin-protein ligase that mediates ubiquitination and subsequent proteasomal degradation of target proteins. E3 ubiquitin ligases accept ubiquitin from an E2 ubiquitin-conjugating enzyme in the form of a thioester and then directly transfers the ubiquitin to targeted substrates. It probably triggers the ubiquitin-mediated degradation of different substrates.</text>
</comment>
<gene>
    <name evidence="8" type="ORF">U9M48_020570</name>
</gene>
<dbReference type="Pfam" id="PF21361">
    <property type="entry name" value="Sina_ZnF"/>
    <property type="match status" value="1"/>
</dbReference>
<reference evidence="8 9" key="1">
    <citation type="submission" date="2024-02" db="EMBL/GenBank/DDBJ databases">
        <title>High-quality chromosome-scale genome assembly of Pensacola bahiagrass (Paspalum notatum Flugge var. saurae).</title>
        <authorList>
            <person name="Vega J.M."/>
            <person name="Podio M."/>
            <person name="Orjuela J."/>
            <person name="Siena L.A."/>
            <person name="Pessino S.C."/>
            <person name="Combes M.C."/>
            <person name="Mariac C."/>
            <person name="Albertini E."/>
            <person name="Pupilli F."/>
            <person name="Ortiz J.P.A."/>
            <person name="Leblanc O."/>
        </authorList>
    </citation>
    <scope>NUCLEOTIDE SEQUENCE [LARGE SCALE GENOMIC DNA]</scope>
    <source>
        <strain evidence="8">R1</strain>
        <tissue evidence="8">Leaf</tissue>
    </source>
</reference>
<dbReference type="SUPFAM" id="SSF49599">
    <property type="entry name" value="TRAF domain-like"/>
    <property type="match status" value="1"/>
</dbReference>
<keyword evidence="9" id="KW-1185">Reference proteome</keyword>
<dbReference type="PANTHER" id="PTHR46632">
    <property type="entry name" value="E3 UBIQUITIN-PROTEIN LIGASE SINA-LIKE 4"/>
    <property type="match status" value="1"/>
</dbReference>
<evidence type="ECO:0000256" key="6">
    <source>
        <dbReference type="SAM" id="MobiDB-lite"/>
    </source>
</evidence>
<protein>
    <recommendedName>
        <fullName evidence="7">SIAH-type domain-containing protein</fullName>
    </recommendedName>
</protein>
<dbReference type="Gene3D" id="3.30.40.10">
    <property type="entry name" value="Zinc/RING finger domain, C3HC4 (zinc finger)"/>
    <property type="match status" value="1"/>
</dbReference>
<dbReference type="AlphaFoldDB" id="A0AAQ3TH45"/>
<evidence type="ECO:0000256" key="3">
    <source>
        <dbReference type="ARBA" id="ARBA00022833"/>
    </source>
</evidence>
<feature type="compositionally biased region" description="Pro residues" evidence="6">
    <location>
        <begin position="14"/>
        <end position="26"/>
    </location>
</feature>